<feature type="domain" description="Lipocalin-like" evidence="2">
    <location>
        <begin position="38"/>
        <end position="132"/>
    </location>
</feature>
<accession>A0A5B6TM25</accession>
<comment type="caution">
    <text evidence="3">The sequence shown here is derived from an EMBL/GenBank/DDBJ whole genome shotgun (WGS) entry which is preliminary data.</text>
</comment>
<dbReference type="PROSITE" id="PS51257">
    <property type="entry name" value="PROKAR_LIPOPROTEIN"/>
    <property type="match status" value="1"/>
</dbReference>
<dbReference type="InterPro" id="IPR024311">
    <property type="entry name" value="Lipocalin-like"/>
</dbReference>
<feature type="signal peptide" evidence="1">
    <location>
        <begin position="1"/>
        <end position="22"/>
    </location>
</feature>
<keyword evidence="4" id="KW-1185">Reference proteome</keyword>
<gene>
    <name evidence="3" type="ORF">FOA19_07730</name>
</gene>
<sequence length="154" mass="16743">MKNNPFLLLLFCGALFFSACSSDDDDTPSEDEMLQNKRWQITALQASTPFGNLDLYEDFEDCQRDNFVEFKANGVLEVNEGATKCNNSDPQQTQGTWSLSGGVLTISGIGDAYGLPDDDLEITVTSLTSSKLDGEFTESISGISIDGTVTLETM</sequence>
<keyword evidence="1" id="KW-0732">Signal</keyword>
<dbReference type="OrthoDB" id="799390at2"/>
<evidence type="ECO:0000313" key="4">
    <source>
        <dbReference type="Proteomes" id="UP000324133"/>
    </source>
</evidence>
<name>A0A5B6TM25_9BACT</name>
<reference evidence="3 4" key="1">
    <citation type="submission" date="2019-07" db="EMBL/GenBank/DDBJ databases">
        <title>Rufibacter sp. nov., isolated from lake sediment.</title>
        <authorList>
            <person name="Qu J.-H."/>
        </authorList>
    </citation>
    <scope>NUCLEOTIDE SEQUENCE [LARGE SCALE GENOMIC DNA]</scope>
    <source>
        <strain evidence="3 4">NBS58-1</strain>
    </source>
</reference>
<dbReference type="AlphaFoldDB" id="A0A5B6TM25"/>
<evidence type="ECO:0000256" key="1">
    <source>
        <dbReference type="SAM" id="SignalP"/>
    </source>
</evidence>
<dbReference type="EMBL" id="VKKY01000001">
    <property type="protein sequence ID" value="KAA3440530.1"/>
    <property type="molecule type" value="Genomic_DNA"/>
</dbReference>
<evidence type="ECO:0000259" key="2">
    <source>
        <dbReference type="Pfam" id="PF13648"/>
    </source>
</evidence>
<proteinExistence type="predicted"/>
<dbReference type="Pfam" id="PF13648">
    <property type="entry name" value="Lipocalin_4"/>
    <property type="match status" value="1"/>
</dbReference>
<protein>
    <submittedName>
        <fullName evidence="3">Lipocalin family protein</fullName>
    </submittedName>
</protein>
<dbReference type="RefSeq" id="WP_149090161.1">
    <property type="nucleotide sequence ID" value="NZ_VKKY01000001.1"/>
</dbReference>
<feature type="chain" id="PRO_5022677457" evidence="1">
    <location>
        <begin position="23"/>
        <end position="154"/>
    </location>
</feature>
<evidence type="ECO:0000313" key="3">
    <source>
        <dbReference type="EMBL" id="KAA3440530.1"/>
    </source>
</evidence>
<dbReference type="Proteomes" id="UP000324133">
    <property type="component" value="Unassembled WGS sequence"/>
</dbReference>
<organism evidence="3 4">
    <name type="scientific">Rufibacter hautae</name>
    <dbReference type="NCBI Taxonomy" id="2595005"/>
    <lineage>
        <taxon>Bacteria</taxon>
        <taxon>Pseudomonadati</taxon>
        <taxon>Bacteroidota</taxon>
        <taxon>Cytophagia</taxon>
        <taxon>Cytophagales</taxon>
        <taxon>Hymenobacteraceae</taxon>
        <taxon>Rufibacter</taxon>
    </lineage>
</organism>